<sequence length="169" mass="18799">MERIDIRDVDGVKQSPEIDVIGIPFDPDPAEYGYHVWEQDDVVSPVGSAEMLDIIGFDGAAFPSSDREYDVEMYRDEIGRPVMLPVENEMLEQDNLSRTGLMAIAADEEFVGADEDYNGLSGAPVLGNGLMGIHSLNWEPPKEALEETGEEEFMFLIYSRAEILPELLA</sequence>
<name>A0A285NS74_NATPI</name>
<evidence type="ECO:0000313" key="2">
    <source>
        <dbReference type="Proteomes" id="UP000219453"/>
    </source>
</evidence>
<keyword evidence="2" id="KW-1185">Reference proteome</keyword>
<dbReference type="Proteomes" id="UP000219453">
    <property type="component" value="Unassembled WGS sequence"/>
</dbReference>
<evidence type="ECO:0000313" key="1">
    <source>
        <dbReference type="EMBL" id="SNZ12319.1"/>
    </source>
</evidence>
<dbReference type="EMBL" id="OBEJ01000002">
    <property type="protein sequence ID" value="SNZ12319.1"/>
    <property type="molecule type" value="Genomic_DNA"/>
</dbReference>
<dbReference type="AlphaFoldDB" id="A0A285NS74"/>
<protein>
    <submittedName>
        <fullName evidence="1">Uncharacterized protein</fullName>
    </submittedName>
</protein>
<gene>
    <name evidence="1" type="ORF">SAMN06269185_1611</name>
</gene>
<organism evidence="1 2">
    <name type="scientific">Natronoarchaeum philippinense</name>
    <dbReference type="NCBI Taxonomy" id="558529"/>
    <lineage>
        <taxon>Archaea</taxon>
        <taxon>Methanobacteriati</taxon>
        <taxon>Methanobacteriota</taxon>
        <taxon>Stenosarchaea group</taxon>
        <taxon>Halobacteria</taxon>
        <taxon>Halobacteriales</taxon>
        <taxon>Natronoarchaeaceae</taxon>
    </lineage>
</organism>
<proteinExistence type="predicted"/>
<accession>A0A285NS74</accession>
<reference evidence="1 2" key="1">
    <citation type="submission" date="2017-09" db="EMBL/GenBank/DDBJ databases">
        <authorList>
            <person name="Ehlers B."/>
            <person name="Leendertz F.H."/>
        </authorList>
    </citation>
    <scope>NUCLEOTIDE SEQUENCE [LARGE SCALE GENOMIC DNA]</scope>
    <source>
        <strain evidence="1 2">DSM 27208</strain>
    </source>
</reference>